<comment type="caution">
    <text evidence="1">The sequence shown here is derived from an EMBL/GenBank/DDBJ whole genome shotgun (WGS) entry which is preliminary data.</text>
</comment>
<dbReference type="EMBL" id="RXII01000074">
    <property type="protein sequence ID" value="RZN61441.1"/>
    <property type="molecule type" value="Genomic_DNA"/>
</dbReference>
<evidence type="ECO:0008006" key="3">
    <source>
        <dbReference type="Google" id="ProtNLM"/>
    </source>
</evidence>
<dbReference type="Proteomes" id="UP000316217">
    <property type="component" value="Unassembled WGS sequence"/>
</dbReference>
<sequence>MGSSPTRPIRGMFNKSLDGIWEGVMMPTYVYIVFYKLKYMTEEEEEKARKQWTEIIEKWPAKVRLLGVFDHAWGTNYNGFLMLESDSMDAFAEFWKWFRDQIRWYITDTYTIISLRR</sequence>
<evidence type="ECO:0000313" key="1">
    <source>
        <dbReference type="EMBL" id="RZN61441.1"/>
    </source>
</evidence>
<evidence type="ECO:0000313" key="2">
    <source>
        <dbReference type="Proteomes" id="UP000316217"/>
    </source>
</evidence>
<dbReference type="RefSeq" id="WP_125671424.1">
    <property type="nucleotide sequence ID" value="NZ_RCOS01000087.1"/>
</dbReference>
<dbReference type="OrthoDB" id="5666at2157"/>
<protein>
    <recommendedName>
        <fullName evidence="3">DUF3303 domain-containing protein</fullName>
    </recommendedName>
</protein>
<name>A0A520KLA2_9CREN</name>
<dbReference type="AlphaFoldDB" id="A0A520KLA2"/>
<reference evidence="1 2" key="1">
    <citation type="journal article" date="2019" name="Nat. Microbiol.">
        <title>Wide diversity of methane and short-chain alkane metabolisms in uncultured archaea.</title>
        <authorList>
            <person name="Borrel G."/>
            <person name="Adam P.S."/>
            <person name="McKay L.J."/>
            <person name="Chen L.X."/>
            <person name="Sierra-Garcia I.N."/>
            <person name="Sieber C.M."/>
            <person name="Letourneur Q."/>
            <person name="Ghozlane A."/>
            <person name="Andersen G.L."/>
            <person name="Li W.J."/>
            <person name="Hallam S.J."/>
            <person name="Muyzer G."/>
            <person name="de Oliveira V.M."/>
            <person name="Inskeep W.P."/>
            <person name="Banfield J.F."/>
            <person name="Gribaldo S."/>
        </authorList>
    </citation>
    <scope>NUCLEOTIDE SEQUENCE [LARGE SCALE GENOMIC DNA]</scope>
    <source>
        <strain evidence="1">NM4</strain>
    </source>
</reference>
<gene>
    <name evidence="1" type="ORF">EF810_04875</name>
</gene>
<organism evidence="1 2">
    <name type="scientific">Candidatus Methanodesulfokora washburnensis</name>
    <dbReference type="NCBI Taxonomy" id="2478471"/>
    <lineage>
        <taxon>Archaea</taxon>
        <taxon>Thermoproteota</taxon>
        <taxon>Candidatus Korarchaeia</taxon>
        <taxon>Candidatus Korarchaeia incertae sedis</taxon>
        <taxon>Candidatus Methanodesulfokora</taxon>
    </lineage>
</organism>
<accession>A0A520KLA2</accession>
<proteinExistence type="predicted"/>